<sequence>MSELTTVIQSADKTQYHLSPSKIRFHGARPLIDIAGQSQYRKKWIHFFEGVHAILFLASLSDYCEVSQEKDGNTMWETKGQEA</sequence>
<reference evidence="6" key="1">
    <citation type="submission" date="2018-11" db="EMBL/GenBank/DDBJ databases">
        <authorList>
            <consortium name="Pathogen Informatics"/>
        </authorList>
    </citation>
    <scope>NUCLEOTIDE SEQUENCE</scope>
</reference>
<evidence type="ECO:0000256" key="2">
    <source>
        <dbReference type="ARBA" id="ARBA00022741"/>
    </source>
</evidence>
<keyword evidence="7" id="KW-1185">Reference proteome</keyword>
<proteinExistence type="predicted"/>
<dbReference type="InterPro" id="IPR001019">
    <property type="entry name" value="Gprotein_alpha_su"/>
</dbReference>
<feature type="binding site" evidence="5">
    <location>
        <begin position="33"/>
        <end position="37"/>
    </location>
    <ligand>
        <name>GTP</name>
        <dbReference type="ChEBI" id="CHEBI:37565"/>
    </ligand>
</feature>
<comment type="caution">
    <text evidence="6">The sequence shown here is derived from an EMBL/GenBank/DDBJ whole genome shotgun (WGS) entry which is preliminary data.</text>
</comment>
<dbReference type="PRINTS" id="PR00318">
    <property type="entry name" value="GPROTEINA"/>
</dbReference>
<gene>
    <name evidence="6" type="ORF">PXEA_LOCUS11396</name>
</gene>
<dbReference type="PROSITE" id="PS51882">
    <property type="entry name" value="G_ALPHA"/>
    <property type="match status" value="1"/>
</dbReference>
<accession>A0A448WQZ1</accession>
<keyword evidence="2 5" id="KW-0547">Nucleotide-binding</keyword>
<dbReference type="AlphaFoldDB" id="A0A448WQZ1"/>
<dbReference type="InterPro" id="IPR027417">
    <property type="entry name" value="P-loop_NTPase"/>
</dbReference>
<keyword evidence="3 5" id="KW-0342">GTP-binding</keyword>
<name>A0A448WQZ1_9PLAT</name>
<evidence type="ECO:0000256" key="1">
    <source>
        <dbReference type="ARBA" id="ARBA00022723"/>
    </source>
</evidence>
<evidence type="ECO:0000313" key="6">
    <source>
        <dbReference type="EMBL" id="VEL17956.1"/>
    </source>
</evidence>
<dbReference type="Proteomes" id="UP000784294">
    <property type="component" value="Unassembled WGS sequence"/>
</dbReference>
<evidence type="ECO:0000256" key="4">
    <source>
        <dbReference type="ARBA" id="ARBA00023224"/>
    </source>
</evidence>
<dbReference type="PANTHER" id="PTHR10218:SF302">
    <property type="entry name" value="GUANINE NUCLEOTIDE-BINDING PROTEIN ALPHA-5 SUBUNIT"/>
    <property type="match status" value="1"/>
</dbReference>
<dbReference type="OrthoDB" id="5817230at2759"/>
<evidence type="ECO:0000256" key="5">
    <source>
        <dbReference type="PIRSR" id="PIRSR601019-1"/>
    </source>
</evidence>
<dbReference type="GO" id="GO:0003924">
    <property type="term" value="F:GTPase activity"/>
    <property type="evidence" value="ECO:0007669"/>
    <property type="project" value="InterPro"/>
</dbReference>
<dbReference type="GO" id="GO:0031683">
    <property type="term" value="F:G-protein beta/gamma-subunit complex binding"/>
    <property type="evidence" value="ECO:0007669"/>
    <property type="project" value="InterPro"/>
</dbReference>
<dbReference type="Pfam" id="PF00503">
    <property type="entry name" value="G-alpha"/>
    <property type="match status" value="1"/>
</dbReference>
<keyword evidence="1" id="KW-0479">Metal-binding</keyword>
<organism evidence="6 7">
    <name type="scientific">Protopolystoma xenopodis</name>
    <dbReference type="NCBI Taxonomy" id="117903"/>
    <lineage>
        <taxon>Eukaryota</taxon>
        <taxon>Metazoa</taxon>
        <taxon>Spiralia</taxon>
        <taxon>Lophotrochozoa</taxon>
        <taxon>Platyhelminthes</taxon>
        <taxon>Monogenea</taxon>
        <taxon>Polyopisthocotylea</taxon>
        <taxon>Polystomatidea</taxon>
        <taxon>Polystomatidae</taxon>
        <taxon>Protopolystoma</taxon>
    </lineage>
</organism>
<dbReference type="EMBL" id="CAAALY010034986">
    <property type="protein sequence ID" value="VEL17956.1"/>
    <property type="molecule type" value="Genomic_DNA"/>
</dbReference>
<dbReference type="GO" id="GO:0005525">
    <property type="term" value="F:GTP binding"/>
    <property type="evidence" value="ECO:0007669"/>
    <property type="project" value="UniProtKB-KW"/>
</dbReference>
<dbReference type="GO" id="GO:0007188">
    <property type="term" value="P:adenylate cyclase-modulating G protein-coupled receptor signaling pathway"/>
    <property type="evidence" value="ECO:0007669"/>
    <property type="project" value="TreeGrafter"/>
</dbReference>
<protein>
    <submittedName>
        <fullName evidence="6">Uncharacterized protein</fullName>
    </submittedName>
</protein>
<dbReference type="GO" id="GO:0005737">
    <property type="term" value="C:cytoplasm"/>
    <property type="evidence" value="ECO:0007669"/>
    <property type="project" value="TreeGrafter"/>
</dbReference>
<evidence type="ECO:0000313" key="7">
    <source>
        <dbReference type="Proteomes" id="UP000784294"/>
    </source>
</evidence>
<evidence type="ECO:0000256" key="3">
    <source>
        <dbReference type="ARBA" id="ARBA00023134"/>
    </source>
</evidence>
<dbReference type="PANTHER" id="PTHR10218">
    <property type="entry name" value="GTP-BINDING PROTEIN ALPHA SUBUNIT"/>
    <property type="match status" value="1"/>
</dbReference>
<dbReference type="GO" id="GO:0005834">
    <property type="term" value="C:heterotrimeric G-protein complex"/>
    <property type="evidence" value="ECO:0007669"/>
    <property type="project" value="TreeGrafter"/>
</dbReference>
<dbReference type="GO" id="GO:0046872">
    <property type="term" value="F:metal ion binding"/>
    <property type="evidence" value="ECO:0007669"/>
    <property type="project" value="UniProtKB-KW"/>
</dbReference>
<dbReference type="Gene3D" id="3.40.50.300">
    <property type="entry name" value="P-loop containing nucleotide triphosphate hydrolases"/>
    <property type="match status" value="1"/>
</dbReference>
<dbReference type="SUPFAM" id="SSF52540">
    <property type="entry name" value="P-loop containing nucleoside triphosphate hydrolases"/>
    <property type="match status" value="1"/>
</dbReference>
<dbReference type="GO" id="GO:0001664">
    <property type="term" value="F:G protein-coupled receptor binding"/>
    <property type="evidence" value="ECO:0007669"/>
    <property type="project" value="TreeGrafter"/>
</dbReference>
<keyword evidence="4" id="KW-0807">Transducer</keyword>